<feature type="site" description="Interaction with DNA" evidence="8">
    <location>
        <position position="150"/>
    </location>
</feature>
<dbReference type="Gene3D" id="3.40.50.140">
    <property type="match status" value="1"/>
</dbReference>
<feature type="site" description="Interaction with DNA" evidence="8">
    <location>
        <position position="32"/>
    </location>
</feature>
<dbReference type="PANTHER" id="PTHR42785:SF1">
    <property type="entry name" value="DNA TOPOISOMERASE"/>
    <property type="match status" value="1"/>
</dbReference>
<feature type="region of interest" description="Interaction with DNA" evidence="8">
    <location>
        <begin position="165"/>
        <end position="170"/>
    </location>
</feature>
<dbReference type="Gene3D" id="1.10.460.10">
    <property type="entry name" value="Topoisomerase I, domain 2"/>
    <property type="match status" value="1"/>
</dbReference>
<dbReference type="GO" id="GO:0003677">
    <property type="term" value="F:DNA binding"/>
    <property type="evidence" value="ECO:0007669"/>
    <property type="project" value="UniProtKB-KW"/>
</dbReference>
<dbReference type="Gene3D" id="1.10.290.10">
    <property type="entry name" value="Topoisomerase I, domain 4"/>
    <property type="match status" value="1"/>
</dbReference>
<dbReference type="GO" id="GO:0003917">
    <property type="term" value="F:DNA topoisomerase type I (single strand cut, ATP-independent) activity"/>
    <property type="evidence" value="ECO:0007669"/>
    <property type="project" value="UniProtKB-UniRule"/>
</dbReference>
<keyword evidence="4" id="KW-0460">Magnesium</keyword>
<evidence type="ECO:0000313" key="13">
    <source>
        <dbReference type="Proteomes" id="UP000031561"/>
    </source>
</evidence>
<protein>
    <recommendedName>
        <fullName evidence="8">DNA topoisomerase 1</fullName>
        <ecNumber evidence="8">5.6.2.1</ecNumber>
    </recommendedName>
    <alternativeName>
        <fullName evidence="8">DNA topoisomerase I</fullName>
    </alternativeName>
</protein>
<comment type="caution">
    <text evidence="12">The sequence shown here is derived from an EMBL/GenBank/DDBJ whole genome shotgun (WGS) entry which is preliminary data.</text>
</comment>
<feature type="domain" description="Topo IA-type catalytic" evidence="11">
    <location>
        <begin position="131"/>
        <end position="561"/>
    </location>
</feature>
<evidence type="ECO:0000256" key="2">
    <source>
        <dbReference type="ARBA" id="ARBA00009446"/>
    </source>
</evidence>
<dbReference type="RefSeq" id="WP_166279387.1">
    <property type="nucleotide sequence ID" value="NZ_JTHE03000013.1"/>
</dbReference>
<dbReference type="InterPro" id="IPR006171">
    <property type="entry name" value="TOPRIM_dom"/>
</dbReference>
<comment type="similarity">
    <text evidence="2 8">Belongs to the type IA topoisomerase family.</text>
</comment>
<keyword evidence="6 8" id="KW-0238">DNA-binding</keyword>
<evidence type="ECO:0000256" key="1">
    <source>
        <dbReference type="ARBA" id="ARBA00000213"/>
    </source>
</evidence>
<dbReference type="Pfam" id="PF01131">
    <property type="entry name" value="Topoisom_bac"/>
    <property type="match status" value="1"/>
</dbReference>
<evidence type="ECO:0000256" key="6">
    <source>
        <dbReference type="ARBA" id="ARBA00023125"/>
    </source>
</evidence>
<dbReference type="Gene3D" id="2.70.20.10">
    <property type="entry name" value="Topoisomerase I, domain 3"/>
    <property type="match status" value="1"/>
</dbReference>
<evidence type="ECO:0000256" key="7">
    <source>
        <dbReference type="ARBA" id="ARBA00023235"/>
    </source>
</evidence>
<dbReference type="InterPro" id="IPR028612">
    <property type="entry name" value="Topoisom_1_IA"/>
</dbReference>
<feature type="domain" description="Toprim" evidence="10">
    <location>
        <begin position="2"/>
        <end position="117"/>
    </location>
</feature>
<dbReference type="InterPro" id="IPR034149">
    <property type="entry name" value="TOPRIM_TopoI"/>
</dbReference>
<dbReference type="NCBIfam" id="TIGR01051">
    <property type="entry name" value="topA_bact"/>
    <property type="match status" value="1"/>
</dbReference>
<gene>
    <name evidence="8 12" type="primary">topA</name>
    <name evidence="12" type="ORF">QQ91_0002065</name>
</gene>
<dbReference type="PRINTS" id="PR00417">
    <property type="entry name" value="PRTPISMRASEI"/>
</dbReference>
<keyword evidence="13" id="KW-1185">Reference proteome</keyword>
<dbReference type="PANTHER" id="PTHR42785">
    <property type="entry name" value="DNA TOPOISOMERASE, TYPE IA, CORE"/>
    <property type="match status" value="1"/>
</dbReference>
<dbReference type="InterPro" id="IPR005733">
    <property type="entry name" value="TopoI_bac-type"/>
</dbReference>
<dbReference type="InterPro" id="IPR003602">
    <property type="entry name" value="Topo_IA_DNA-bd_dom"/>
</dbReference>
<dbReference type="PROSITE" id="PS52039">
    <property type="entry name" value="TOPO_IA_2"/>
    <property type="match status" value="1"/>
</dbReference>
<dbReference type="Proteomes" id="UP000031561">
    <property type="component" value="Unassembled WGS sequence"/>
</dbReference>
<dbReference type="InterPro" id="IPR013824">
    <property type="entry name" value="Topo_IA_cen_sub1"/>
</dbReference>
<dbReference type="SMART" id="SM00493">
    <property type="entry name" value="TOPRIM"/>
    <property type="match status" value="1"/>
</dbReference>
<evidence type="ECO:0000256" key="5">
    <source>
        <dbReference type="ARBA" id="ARBA00023029"/>
    </source>
</evidence>
<organism evidence="12 13">
    <name type="scientific">Lyngbya confervoides BDU141951</name>
    <dbReference type="NCBI Taxonomy" id="1574623"/>
    <lineage>
        <taxon>Bacteria</taxon>
        <taxon>Bacillati</taxon>
        <taxon>Cyanobacteriota</taxon>
        <taxon>Cyanophyceae</taxon>
        <taxon>Oscillatoriophycideae</taxon>
        <taxon>Oscillatoriales</taxon>
        <taxon>Microcoleaceae</taxon>
        <taxon>Lyngbya</taxon>
    </lineage>
</organism>
<dbReference type="PROSITE" id="PS50880">
    <property type="entry name" value="TOPRIM"/>
    <property type="match status" value="1"/>
</dbReference>
<dbReference type="InterPro" id="IPR013825">
    <property type="entry name" value="Topo_IA_cen_sub2"/>
</dbReference>
<keyword evidence="3" id="KW-0479">Metal-binding</keyword>
<evidence type="ECO:0000313" key="12">
    <source>
        <dbReference type="EMBL" id="MCM1981617.1"/>
    </source>
</evidence>
<comment type="subunit">
    <text evidence="8">Monomer.</text>
</comment>
<comment type="catalytic activity">
    <reaction evidence="1 8">
        <text>ATP-independent breakage of single-stranded DNA, followed by passage and rejoining.</text>
        <dbReference type="EC" id="5.6.2.1"/>
    </reaction>
</comment>
<dbReference type="CDD" id="cd00186">
    <property type="entry name" value="TOP1Ac"/>
    <property type="match status" value="1"/>
</dbReference>
<comment type="caution">
    <text evidence="8">Lacks conserved residue(s) required for the propagation of feature annotation.</text>
</comment>
<dbReference type="SMART" id="SM00436">
    <property type="entry name" value="TOP1Bc"/>
    <property type="match status" value="1"/>
</dbReference>
<dbReference type="InterPro" id="IPR013826">
    <property type="entry name" value="Topo_IA_cen_sub3"/>
</dbReference>
<feature type="active site" description="O-(5'-phospho-DNA)-tyrosine intermediate" evidence="8">
    <location>
        <position position="307"/>
    </location>
</feature>
<dbReference type="InterPro" id="IPR000380">
    <property type="entry name" value="Topo_IA"/>
</dbReference>
<keyword evidence="7 8" id="KW-0413">Isomerase</keyword>
<dbReference type="Pfam" id="PF01751">
    <property type="entry name" value="Toprim"/>
    <property type="match status" value="1"/>
</dbReference>
<feature type="site" description="Interaction with DNA" evidence="8">
    <location>
        <position position="157"/>
    </location>
</feature>
<feature type="region of interest" description="Disordered" evidence="9">
    <location>
        <begin position="208"/>
        <end position="234"/>
    </location>
</feature>
<dbReference type="HAMAP" id="MF_00952">
    <property type="entry name" value="Topoisom_1_prok"/>
    <property type="match status" value="1"/>
</dbReference>
<evidence type="ECO:0000259" key="10">
    <source>
        <dbReference type="PROSITE" id="PS50880"/>
    </source>
</evidence>
<dbReference type="InterPro" id="IPR013497">
    <property type="entry name" value="Topo_IA_cen"/>
</dbReference>
<dbReference type="InterPro" id="IPR023405">
    <property type="entry name" value="Topo_IA_core_domain"/>
</dbReference>
<dbReference type="InterPro" id="IPR003601">
    <property type="entry name" value="Topo_IA_2"/>
</dbReference>
<dbReference type="CDD" id="cd03363">
    <property type="entry name" value="TOPRIM_TopoIA_TopoI"/>
    <property type="match status" value="1"/>
</dbReference>
<keyword evidence="5 8" id="KW-0799">Topoisomerase</keyword>
<feature type="site" description="Interaction with DNA" evidence="8">
    <location>
        <position position="145"/>
    </location>
</feature>
<comment type="function">
    <text evidence="8">Releases the supercoiling and torsional tension of DNA, which is introduced during the DNA replication and transcription, by transiently cleaving and rejoining one strand of the DNA duplex. Introduces a single-strand break via transesterification at a target site in duplex DNA. The scissile phosphodiester is attacked by the catalytic tyrosine of the enzyme, resulting in the formation of a DNA-(5'-phosphotyrosyl)-enzyme intermediate and the expulsion of a 3'-OH DNA strand. The free DNA strand then undergoes passage around the unbroken strand, thus removing DNA supercoils. Finally, in the religation step, the DNA 3'-OH attacks the covalent intermediate to expel the active-site tyrosine and restore the DNA phosphodiester backbone.</text>
</comment>
<reference evidence="12 13" key="1">
    <citation type="journal article" date="2015" name="Genome Announc.">
        <title>Draft Genome Sequence of Filamentous Marine Cyanobacterium Lyngbya confervoides Strain BDU141951.</title>
        <authorList>
            <person name="Chandrababunaidu M.M."/>
            <person name="Sen D."/>
            <person name="Tripathy S."/>
        </authorList>
    </citation>
    <scope>NUCLEOTIDE SEQUENCE [LARGE SCALE GENOMIC DNA]</scope>
    <source>
        <strain evidence="12 13">BDU141951</strain>
    </source>
</reference>
<evidence type="ECO:0000256" key="3">
    <source>
        <dbReference type="ARBA" id="ARBA00022723"/>
    </source>
</evidence>
<dbReference type="SUPFAM" id="SSF56712">
    <property type="entry name" value="Prokaryotic type I DNA topoisomerase"/>
    <property type="match status" value="1"/>
</dbReference>
<evidence type="ECO:0000256" key="4">
    <source>
        <dbReference type="ARBA" id="ARBA00022842"/>
    </source>
</evidence>
<dbReference type="SMART" id="SM00437">
    <property type="entry name" value="TOP1Ac"/>
    <property type="match status" value="1"/>
</dbReference>
<dbReference type="AlphaFoldDB" id="A0ABD4SYS3"/>
<feature type="site" description="Interaction with DNA" evidence="8">
    <location>
        <position position="492"/>
    </location>
</feature>
<dbReference type="EC" id="5.6.2.1" evidence="8"/>
<feature type="site" description="Interaction with DNA" evidence="8">
    <location>
        <position position="141"/>
    </location>
</feature>
<dbReference type="EMBL" id="JTHE03000013">
    <property type="protein sequence ID" value="MCM1981617.1"/>
    <property type="molecule type" value="Genomic_DNA"/>
</dbReference>
<accession>A0ABD4SYS3</accession>
<feature type="site" description="Interaction with DNA" evidence="8">
    <location>
        <position position="309"/>
    </location>
</feature>
<name>A0ABD4SYS3_9CYAN</name>
<sequence length="709" mass="79640">MTNLLIVESPGKIKKLKAILGSGWEVKASVGHIRQLSNEGTDSLGFTMDNGAIRCKYSPRDSRAKETIANLKVAASRARQVFLACDPDREGETIAWHLADVLKLKNPQRVVYQEITESAVRRAIASPRPLDRNLVAAGRCRDCLDKLVGYKGSPLVWRLNNGAKSVGRVQSATLHIVCQRDREIQSFVPQDYWSVFVEYTEGFKAFYSGSQDHSDPEEEAIDDTGRKEQTQESTRVLSQAEADRLVAIAQSNPHRVLTVQGKLTSKKPPAPFTTSTLQQVAGSRLKFSPEHTMQVAQKIYEAGLITYMRTDSVQLSPEFCQAARQWLQAKDPANVPDKVATQKRKKDAQEAHEAIRPTDLSLSSADLKERLSEDEFKLYFLIWMRAIASQCKPAKIRKTIILSQSGEVQWKARGQVVEFEGYAKYWKDLSGDHDLPQVQPGRSLTLDNAAHEAKQTKPPARYTEPKLVQVMERKGIGRPSTYAPTVKTLKQRDYVTLVRGKLEPTALGLQVDEFLEKALPELLEAEFTAGMEAKLDAIAHGKEEWERYLIGWNQGYFQPALAKAMQGLPAQSYSGPERTLEKSRTKCPSCGKAMSKVPSKKVQKKYFLKCQEGCKAKNGLDLVMFWSDSEKKWQIPQSSPASEADTLTDYPCPVCQKPMAEHHYQKAGQAKKMLRCSDTEARNGRKHKDAVYFFSKGQWWSPKFGVLEP</sequence>
<proteinExistence type="inferred from homology"/>
<evidence type="ECO:0000256" key="9">
    <source>
        <dbReference type="SAM" id="MobiDB-lite"/>
    </source>
</evidence>
<dbReference type="GO" id="GO:0046872">
    <property type="term" value="F:metal ion binding"/>
    <property type="evidence" value="ECO:0007669"/>
    <property type="project" value="UniProtKB-KW"/>
</dbReference>
<evidence type="ECO:0000259" key="11">
    <source>
        <dbReference type="PROSITE" id="PS52039"/>
    </source>
</evidence>
<dbReference type="GO" id="GO:0006265">
    <property type="term" value="P:DNA topological change"/>
    <property type="evidence" value="ECO:0007669"/>
    <property type="project" value="UniProtKB-UniRule"/>
</dbReference>
<evidence type="ECO:0000256" key="8">
    <source>
        <dbReference type="HAMAP-Rule" id="MF_00952"/>
    </source>
</evidence>